<evidence type="ECO:0000313" key="2">
    <source>
        <dbReference type="WBParaSite" id="GPLIN_001161400"/>
    </source>
</evidence>
<proteinExistence type="predicted"/>
<name>A0A183CFF9_GLOPA</name>
<evidence type="ECO:0000313" key="1">
    <source>
        <dbReference type="Proteomes" id="UP000050741"/>
    </source>
</evidence>
<dbReference type="WBParaSite" id="GPLIN_001161400">
    <property type="protein sequence ID" value="GPLIN_001161400"/>
    <property type="gene ID" value="GPLIN_001161400"/>
</dbReference>
<sequence length="121" mass="13669">MWLETENLTVDCSNLEAFLNLNAKEIYIDDIDIRRSDLFDCETPIRPKTTSRVAKVSLKLNRSLDELSDPKALNWANLIESLLISCAELKMIKIKMFYAFSAGDDYEAFMRGAIGEAGGLK</sequence>
<protein>
    <submittedName>
        <fullName evidence="2">FBD domain-containing protein</fullName>
    </submittedName>
</protein>
<reference evidence="2" key="3">
    <citation type="submission" date="2016-06" db="UniProtKB">
        <authorList>
            <consortium name="WormBaseParasite"/>
        </authorList>
    </citation>
    <scope>IDENTIFICATION</scope>
</reference>
<accession>A0A183CFF9</accession>
<keyword evidence="1" id="KW-1185">Reference proteome</keyword>
<dbReference type="Proteomes" id="UP000050741">
    <property type="component" value="Unassembled WGS sequence"/>
</dbReference>
<reference evidence="1" key="2">
    <citation type="submission" date="2014-05" db="EMBL/GenBank/DDBJ databases">
        <title>The genome and life-stage specific transcriptomes of Globodera pallida elucidate key aspects of plant parasitism by a cyst nematode.</title>
        <authorList>
            <person name="Cotton J.A."/>
            <person name="Lilley C.J."/>
            <person name="Jones L.M."/>
            <person name="Kikuchi T."/>
            <person name="Reid A.J."/>
            <person name="Thorpe P."/>
            <person name="Tsai I.J."/>
            <person name="Beasley H."/>
            <person name="Blok V."/>
            <person name="Cock P.J.A."/>
            <person name="Van den Akker S.E."/>
            <person name="Holroyd N."/>
            <person name="Hunt M."/>
            <person name="Mantelin S."/>
            <person name="Naghra H."/>
            <person name="Pain A."/>
            <person name="Palomares-Rius J.E."/>
            <person name="Zarowiecki M."/>
            <person name="Berriman M."/>
            <person name="Jones J.T."/>
            <person name="Urwin P.E."/>
        </authorList>
    </citation>
    <scope>NUCLEOTIDE SEQUENCE [LARGE SCALE GENOMIC DNA]</scope>
    <source>
        <strain evidence="1">Lindley</strain>
    </source>
</reference>
<organism evidence="1 2">
    <name type="scientific">Globodera pallida</name>
    <name type="common">Potato cyst nematode worm</name>
    <name type="synonym">Heterodera pallida</name>
    <dbReference type="NCBI Taxonomy" id="36090"/>
    <lineage>
        <taxon>Eukaryota</taxon>
        <taxon>Metazoa</taxon>
        <taxon>Ecdysozoa</taxon>
        <taxon>Nematoda</taxon>
        <taxon>Chromadorea</taxon>
        <taxon>Rhabditida</taxon>
        <taxon>Tylenchina</taxon>
        <taxon>Tylenchomorpha</taxon>
        <taxon>Tylenchoidea</taxon>
        <taxon>Heteroderidae</taxon>
        <taxon>Heteroderinae</taxon>
        <taxon>Globodera</taxon>
    </lineage>
</organism>
<dbReference type="AlphaFoldDB" id="A0A183CFF9"/>
<reference evidence="1" key="1">
    <citation type="submission" date="2013-12" db="EMBL/GenBank/DDBJ databases">
        <authorList>
            <person name="Aslett M."/>
        </authorList>
    </citation>
    <scope>NUCLEOTIDE SEQUENCE [LARGE SCALE GENOMIC DNA]</scope>
    <source>
        <strain evidence="1">Lindley</strain>
    </source>
</reference>